<organism evidence="1 2">
    <name type="scientific">Paraburkholderia eburnea</name>
    <dbReference type="NCBI Taxonomy" id="1189126"/>
    <lineage>
        <taxon>Bacteria</taxon>
        <taxon>Pseudomonadati</taxon>
        <taxon>Pseudomonadota</taxon>
        <taxon>Betaproteobacteria</taxon>
        <taxon>Burkholderiales</taxon>
        <taxon>Burkholderiaceae</taxon>
        <taxon>Paraburkholderia</taxon>
    </lineage>
</organism>
<proteinExistence type="predicted"/>
<evidence type="ECO:0000313" key="2">
    <source>
        <dbReference type="Proteomes" id="UP000237381"/>
    </source>
</evidence>
<accession>A0A2S4M8E5</accession>
<dbReference type="Proteomes" id="UP000237381">
    <property type="component" value="Unassembled WGS sequence"/>
</dbReference>
<comment type="caution">
    <text evidence="1">The sequence shown here is derived from an EMBL/GenBank/DDBJ whole genome shotgun (WGS) entry which is preliminary data.</text>
</comment>
<name>A0A2S4M8E5_9BURK</name>
<keyword evidence="2" id="KW-1185">Reference proteome</keyword>
<protein>
    <submittedName>
        <fullName evidence="1">Uncharacterized protein</fullName>
    </submittedName>
</protein>
<dbReference type="EMBL" id="PQGA01000007">
    <property type="protein sequence ID" value="POR51012.1"/>
    <property type="molecule type" value="Genomic_DNA"/>
</dbReference>
<reference evidence="1 2" key="1">
    <citation type="submission" date="2018-01" db="EMBL/GenBank/DDBJ databases">
        <title>Genomic Encyclopedia of Type Strains, Phase III (KMG-III): the genomes of soil and plant-associated and newly described type strains.</title>
        <authorList>
            <person name="Whitman W."/>
        </authorList>
    </citation>
    <scope>NUCLEOTIDE SEQUENCE [LARGE SCALE GENOMIC DNA]</scope>
    <source>
        <strain evidence="1 2">JCM 18070</strain>
    </source>
</reference>
<gene>
    <name evidence="1" type="ORF">B0G62_10738</name>
</gene>
<evidence type="ECO:0000313" key="1">
    <source>
        <dbReference type="EMBL" id="POR51012.1"/>
    </source>
</evidence>
<dbReference type="AlphaFoldDB" id="A0A2S4M8E5"/>
<sequence>MGASYISVTDNAASYTLDNTTFDVQSGAGMTLYGSSDLVFLESGSGIPFGTQGYIRIVGSGNTVLGSSANGAEIVVSGSDNVISAGANSVIIDGDAGGGHTLSGNGQNDTITVGVNSNVTAGVNSRINMTGGYAFVATDASAIVSGSSDSIEAHGAVSVAGSNNNIYDRGIGVGAVTISGTSNTVSVGSNRLVDDSQGRGDLITIGDGNQIVLGSGGTLNINGSNNSVSFNTANGAETIQADGGYFVKEDASGNISMNASSFAVQNGVALIGLGNGNVVTVSNMKSGLGADTTANNQVSQLVSAMASYSGGAAGITSTVAAQAPVEASLFASAHQ</sequence>